<dbReference type="GO" id="GO:0042597">
    <property type="term" value="C:periplasmic space"/>
    <property type="evidence" value="ECO:0007669"/>
    <property type="project" value="UniProtKB-ARBA"/>
</dbReference>
<sequence length="509" mass="57010">MKRKLLFCTLAALAALAVGASLPVFGQEKDTLVVGVNVDAKNLDPQNSVDTASFSLIKQVFEPLVTVDGKTRELVPVLAEKWERLDDATYKFYLRKGVKFHNGEELTADDVVFSLKRATDPTQSVYAGSSGRFIDPNGFEIIDKYTVIVRTKGPVGGFLFNMKHPYASIFCRKAVEEAGSDVSRRPIGTGPFKFVSWNKGEKLTLARFDDYWGKKANFKNLEFLILPDESSRVIALETGKADFIYAVPSSDAERIDQSDKVHVTKGPSMVLMHLGLNTKSPKLSDPRVRQAIDYALDKNVLNQVVYQGNSEVPAGPLLPVSMWYPKDAKPWPFDQQKAKELLAEAGVKLPLELNLWVVNAQERIDLATVIQSMLAQVGINVNVQVFENAVFEEKIKSGQHDMYIITWGMQTSRDPAMYWQTMLYSTAAGTTNKSFTSDPKLDELIDAALACLDMDKRNELLQQLWNRILEYHPIIPLALPNELYGSDRNLQGVDDLYDGKINYLGNLHY</sequence>
<dbReference type="Gene3D" id="3.10.105.10">
    <property type="entry name" value="Dipeptide-binding Protein, Domain 3"/>
    <property type="match status" value="1"/>
</dbReference>
<dbReference type="Gene3D" id="3.40.190.10">
    <property type="entry name" value="Periplasmic binding protein-like II"/>
    <property type="match status" value="1"/>
</dbReference>
<feature type="chain" id="PRO_5003540851" evidence="4">
    <location>
        <begin position="27"/>
        <end position="509"/>
    </location>
</feature>
<evidence type="ECO:0000256" key="3">
    <source>
        <dbReference type="ARBA" id="ARBA00022729"/>
    </source>
</evidence>
<dbReference type="AlphaFoldDB" id="H0UKZ6"/>
<keyword evidence="2" id="KW-0813">Transport</keyword>
<evidence type="ECO:0000256" key="4">
    <source>
        <dbReference type="SAM" id="SignalP"/>
    </source>
</evidence>
<dbReference type="PIRSF" id="PIRSF002741">
    <property type="entry name" value="MppA"/>
    <property type="match status" value="1"/>
</dbReference>
<feature type="domain" description="Solute-binding protein family 5" evidence="5">
    <location>
        <begin position="73"/>
        <end position="421"/>
    </location>
</feature>
<evidence type="ECO:0000256" key="2">
    <source>
        <dbReference type="ARBA" id="ARBA00022448"/>
    </source>
</evidence>
<dbReference type="GO" id="GO:1904680">
    <property type="term" value="F:peptide transmembrane transporter activity"/>
    <property type="evidence" value="ECO:0007669"/>
    <property type="project" value="TreeGrafter"/>
</dbReference>
<dbReference type="CDD" id="cd00995">
    <property type="entry name" value="PBP2_NikA_DppA_OppA_like"/>
    <property type="match status" value="1"/>
</dbReference>
<dbReference type="PROSITE" id="PS01040">
    <property type="entry name" value="SBP_BACTERIAL_5"/>
    <property type="match status" value="1"/>
</dbReference>
<comment type="similarity">
    <text evidence="1">Belongs to the bacterial solute-binding protein 5 family.</text>
</comment>
<dbReference type="GO" id="GO:0043190">
    <property type="term" value="C:ATP-binding cassette (ABC) transporter complex"/>
    <property type="evidence" value="ECO:0007669"/>
    <property type="project" value="InterPro"/>
</dbReference>
<dbReference type="Gene3D" id="3.90.76.10">
    <property type="entry name" value="Dipeptide-binding Protein, Domain 1"/>
    <property type="match status" value="1"/>
</dbReference>
<name>H0UKZ6_9BACT</name>
<evidence type="ECO:0000313" key="7">
    <source>
        <dbReference type="Proteomes" id="UP000003806"/>
    </source>
</evidence>
<keyword evidence="3 4" id="KW-0732">Signal</keyword>
<dbReference type="eggNOG" id="COG0747">
    <property type="taxonomic scope" value="Bacteria"/>
</dbReference>
<dbReference type="Proteomes" id="UP000003806">
    <property type="component" value="Chromosome"/>
</dbReference>
<dbReference type="InterPro" id="IPR039424">
    <property type="entry name" value="SBP_5"/>
</dbReference>
<protein>
    <submittedName>
        <fullName evidence="6">ABC-type dipeptide transport system, periplasmic component</fullName>
    </submittedName>
</protein>
<feature type="signal peptide" evidence="4">
    <location>
        <begin position="1"/>
        <end position="26"/>
    </location>
</feature>
<dbReference type="PANTHER" id="PTHR30290:SF9">
    <property type="entry name" value="OLIGOPEPTIDE-BINDING PROTEIN APPA"/>
    <property type="match status" value="1"/>
</dbReference>
<reference evidence="6 7" key="1">
    <citation type="submission" date="2011-11" db="EMBL/GenBank/DDBJ databases">
        <title>The Noncontiguous Finished genome of Jonquetella anthropi DSM 22815.</title>
        <authorList>
            <consortium name="US DOE Joint Genome Institute (JGI-PGF)"/>
            <person name="Lucas S."/>
            <person name="Copeland A."/>
            <person name="Lapidus A."/>
            <person name="Glavina del Rio T."/>
            <person name="Dalin E."/>
            <person name="Tice H."/>
            <person name="Bruce D."/>
            <person name="Goodwin L."/>
            <person name="Pitluck S."/>
            <person name="Peters L."/>
            <person name="Mikhailova N."/>
            <person name="Held B."/>
            <person name="Kyrpides N."/>
            <person name="Mavromatis K."/>
            <person name="Ivanova N."/>
            <person name="Markowitz V."/>
            <person name="Cheng J.-F."/>
            <person name="Hugenholtz P."/>
            <person name="Woyke T."/>
            <person name="Wu D."/>
            <person name="Gronow S."/>
            <person name="Wellnitz S."/>
            <person name="Brambilla E."/>
            <person name="Klenk H.-P."/>
            <person name="Eisen J.A."/>
        </authorList>
    </citation>
    <scope>NUCLEOTIDE SEQUENCE [LARGE SCALE GENOMIC DNA]</scope>
    <source>
        <strain evidence="6 7">DSM 22815</strain>
    </source>
</reference>
<dbReference type="HOGENOM" id="CLU_017028_7_4_0"/>
<dbReference type="SUPFAM" id="SSF53850">
    <property type="entry name" value="Periplasmic binding protein-like II"/>
    <property type="match status" value="1"/>
</dbReference>
<dbReference type="PANTHER" id="PTHR30290">
    <property type="entry name" value="PERIPLASMIC BINDING COMPONENT OF ABC TRANSPORTER"/>
    <property type="match status" value="1"/>
</dbReference>
<dbReference type="InterPro" id="IPR023765">
    <property type="entry name" value="SBP_5_CS"/>
</dbReference>
<dbReference type="InterPro" id="IPR030678">
    <property type="entry name" value="Peptide/Ni-bd"/>
</dbReference>
<dbReference type="EMBL" id="CM001376">
    <property type="protein sequence ID" value="EHM13355.1"/>
    <property type="molecule type" value="Genomic_DNA"/>
</dbReference>
<evidence type="ECO:0000259" key="5">
    <source>
        <dbReference type="Pfam" id="PF00496"/>
    </source>
</evidence>
<organism evidence="6 7">
    <name type="scientific">Jonquetella anthropi DSM 22815</name>
    <dbReference type="NCBI Taxonomy" id="885272"/>
    <lineage>
        <taxon>Bacteria</taxon>
        <taxon>Thermotogati</taxon>
        <taxon>Synergistota</taxon>
        <taxon>Synergistia</taxon>
        <taxon>Synergistales</taxon>
        <taxon>Dethiosulfovibrionaceae</taxon>
        <taxon>Jonquetella</taxon>
    </lineage>
</organism>
<evidence type="ECO:0000313" key="6">
    <source>
        <dbReference type="EMBL" id="EHM13355.1"/>
    </source>
</evidence>
<dbReference type="STRING" id="885272.JonanDRAFT_0982"/>
<gene>
    <name evidence="6" type="ORF">JonanDRAFT_0982</name>
</gene>
<accession>H0UKZ6</accession>
<dbReference type="GO" id="GO:0015833">
    <property type="term" value="P:peptide transport"/>
    <property type="evidence" value="ECO:0007669"/>
    <property type="project" value="TreeGrafter"/>
</dbReference>
<dbReference type="Pfam" id="PF00496">
    <property type="entry name" value="SBP_bac_5"/>
    <property type="match status" value="1"/>
</dbReference>
<dbReference type="OrthoDB" id="774at2"/>
<dbReference type="InterPro" id="IPR000914">
    <property type="entry name" value="SBP_5_dom"/>
</dbReference>
<keyword evidence="7" id="KW-1185">Reference proteome</keyword>
<evidence type="ECO:0000256" key="1">
    <source>
        <dbReference type="ARBA" id="ARBA00005695"/>
    </source>
</evidence>
<proteinExistence type="inferred from homology"/>
<dbReference type="RefSeq" id="WP_008521423.1">
    <property type="nucleotide sequence ID" value="NZ_CM001376.1"/>
</dbReference>